<dbReference type="SUPFAM" id="SSF57845">
    <property type="entry name" value="B-box zinc-binding domain"/>
    <property type="match status" value="1"/>
</dbReference>
<dbReference type="KEGG" id="crq:GCK72_022106"/>
<evidence type="ECO:0000313" key="2">
    <source>
        <dbReference type="EMBL" id="KAF1745659.1"/>
    </source>
</evidence>
<name>A0A6A5FT12_CAERE</name>
<evidence type="ECO:0000256" key="1">
    <source>
        <dbReference type="SAM" id="MobiDB-lite"/>
    </source>
</evidence>
<accession>A0A6A5FT12</accession>
<dbReference type="Gene3D" id="3.30.160.60">
    <property type="entry name" value="Classic Zinc Finger"/>
    <property type="match status" value="1"/>
</dbReference>
<dbReference type="RefSeq" id="XP_053578223.1">
    <property type="nucleotide sequence ID" value="XM_053734657.1"/>
</dbReference>
<dbReference type="GeneID" id="9809506"/>
<reference evidence="2 3" key="1">
    <citation type="submission" date="2019-12" db="EMBL/GenBank/DDBJ databases">
        <title>Chromosome-level assembly of the Caenorhabditis remanei genome.</title>
        <authorList>
            <person name="Teterina A.A."/>
            <person name="Willis J.H."/>
            <person name="Phillips P.C."/>
        </authorList>
    </citation>
    <scope>NUCLEOTIDE SEQUENCE [LARGE SCALE GENOMIC DNA]</scope>
    <source>
        <strain evidence="2 3">PX506</strain>
        <tissue evidence="2">Whole organism</tissue>
    </source>
</reference>
<proteinExistence type="predicted"/>
<evidence type="ECO:0000313" key="3">
    <source>
        <dbReference type="Proteomes" id="UP000483820"/>
    </source>
</evidence>
<dbReference type="CTD" id="9809506"/>
<sequence length="372" mass="44282">MAQSPPVIEGARENSSSPCLKHRDQSGAYQMHLYVCWDESKFICHQCWIEEHQGHKCYDINFLVDYYRRTLRDSIALVKKKIREVKECQAPHEEFRLSFSAGYKLVEEKITYMDKGWERNKTNPYMDCKDIFNNKLKALDYIDLRFKRELMEFELLIIQIENLLKKEDNKMATETNEWKELIDKAKKIQLSDDLITLPREKHNASDFYPIYNTFTKKVELTTLRKVVLEAHASQQDLAFEFLLFLYKIRELTLIRYNVSCRFLHKEDENWNILITTRTSISVLQIERRRSNNDILPRNSLLFKCVGDTVEMTKHEDIHDNVYYDIHLRGQPGVPTFAAKITDAFEVLLVKIFETTELSANRDVVLRKKWYER</sequence>
<dbReference type="Proteomes" id="UP000483820">
    <property type="component" value="Chromosome X"/>
</dbReference>
<gene>
    <name evidence="2" type="ORF">GCK72_022106</name>
</gene>
<dbReference type="EMBL" id="WUAV01000006">
    <property type="protein sequence ID" value="KAF1745659.1"/>
    <property type="molecule type" value="Genomic_DNA"/>
</dbReference>
<feature type="region of interest" description="Disordered" evidence="1">
    <location>
        <begin position="1"/>
        <end position="20"/>
    </location>
</feature>
<comment type="caution">
    <text evidence="2">The sequence shown here is derived from an EMBL/GenBank/DDBJ whole genome shotgun (WGS) entry which is preliminary data.</text>
</comment>
<dbReference type="AlphaFoldDB" id="A0A6A5FT12"/>
<organism evidence="2 3">
    <name type="scientific">Caenorhabditis remanei</name>
    <name type="common">Caenorhabditis vulgaris</name>
    <dbReference type="NCBI Taxonomy" id="31234"/>
    <lineage>
        <taxon>Eukaryota</taxon>
        <taxon>Metazoa</taxon>
        <taxon>Ecdysozoa</taxon>
        <taxon>Nematoda</taxon>
        <taxon>Chromadorea</taxon>
        <taxon>Rhabditida</taxon>
        <taxon>Rhabditina</taxon>
        <taxon>Rhabditomorpha</taxon>
        <taxon>Rhabditoidea</taxon>
        <taxon>Rhabditidae</taxon>
        <taxon>Peloderinae</taxon>
        <taxon>Caenorhabditis</taxon>
    </lineage>
</organism>
<protein>
    <submittedName>
        <fullName evidence="2">Uncharacterized protein</fullName>
    </submittedName>
</protein>